<dbReference type="AlphaFoldDB" id="A0AAV4UKR3"/>
<dbReference type="InterPro" id="IPR013783">
    <property type="entry name" value="Ig-like_fold"/>
</dbReference>
<name>A0AAV4UKR3_CAEEX</name>
<protein>
    <submittedName>
        <fullName evidence="3">Hemicentin-2</fullName>
    </submittedName>
</protein>
<dbReference type="InterPro" id="IPR007110">
    <property type="entry name" value="Ig-like_dom"/>
</dbReference>
<comment type="caution">
    <text evidence="3">The sequence shown here is derived from an EMBL/GenBank/DDBJ whole genome shotgun (WGS) entry which is preliminary data.</text>
</comment>
<keyword evidence="4" id="KW-1185">Reference proteome</keyword>
<evidence type="ECO:0000313" key="3">
    <source>
        <dbReference type="EMBL" id="GIY58373.1"/>
    </source>
</evidence>
<dbReference type="EMBL" id="BPLR01013050">
    <property type="protein sequence ID" value="GIY58373.1"/>
    <property type="molecule type" value="Genomic_DNA"/>
</dbReference>
<feature type="non-terminal residue" evidence="3">
    <location>
        <position position="1"/>
    </location>
</feature>
<dbReference type="Proteomes" id="UP001054945">
    <property type="component" value="Unassembled WGS sequence"/>
</dbReference>
<feature type="domain" description="Ig-like" evidence="2">
    <location>
        <begin position="110"/>
        <end position="181"/>
    </location>
</feature>
<gene>
    <name evidence="3" type="primary">HMCN2_5</name>
    <name evidence="3" type="ORF">CEXT_662721</name>
</gene>
<dbReference type="Gene3D" id="2.60.40.10">
    <property type="entry name" value="Immunoglobulins"/>
    <property type="match status" value="1"/>
</dbReference>
<dbReference type="PROSITE" id="PS50835">
    <property type="entry name" value="IG_LIKE"/>
    <property type="match status" value="1"/>
</dbReference>
<evidence type="ECO:0000259" key="2">
    <source>
        <dbReference type="PROSITE" id="PS50835"/>
    </source>
</evidence>
<evidence type="ECO:0000313" key="4">
    <source>
        <dbReference type="Proteomes" id="UP001054945"/>
    </source>
</evidence>
<feature type="region of interest" description="Disordered" evidence="1">
    <location>
        <begin position="1"/>
        <end position="38"/>
    </location>
</feature>
<reference evidence="3 4" key="1">
    <citation type="submission" date="2021-06" db="EMBL/GenBank/DDBJ databases">
        <title>Caerostris extrusa draft genome.</title>
        <authorList>
            <person name="Kono N."/>
            <person name="Arakawa K."/>
        </authorList>
    </citation>
    <scope>NUCLEOTIDE SEQUENCE [LARGE SCALE GENOMIC DNA]</scope>
</reference>
<evidence type="ECO:0000256" key="1">
    <source>
        <dbReference type="SAM" id="MobiDB-lite"/>
    </source>
</evidence>
<organism evidence="3 4">
    <name type="scientific">Caerostris extrusa</name>
    <name type="common">Bark spider</name>
    <name type="synonym">Caerostris bankana</name>
    <dbReference type="NCBI Taxonomy" id="172846"/>
    <lineage>
        <taxon>Eukaryota</taxon>
        <taxon>Metazoa</taxon>
        <taxon>Ecdysozoa</taxon>
        <taxon>Arthropoda</taxon>
        <taxon>Chelicerata</taxon>
        <taxon>Arachnida</taxon>
        <taxon>Araneae</taxon>
        <taxon>Araneomorphae</taxon>
        <taxon>Entelegynae</taxon>
        <taxon>Araneoidea</taxon>
        <taxon>Araneidae</taxon>
        <taxon>Caerostris</taxon>
    </lineage>
</organism>
<proteinExistence type="predicted"/>
<feature type="compositionally biased region" description="Polar residues" evidence="1">
    <location>
        <begin position="1"/>
        <end position="10"/>
    </location>
</feature>
<sequence>IESEIFTSSVPPDLTHHQPPEYAGSGAAPRPGLRDPGFAPLRQDILVAGRQPPLRPHRHRPRQHHLLCPAPAAQAPAQQGDPLLQGAQPQALYDLALWKSVRVLNVTYIPQVSLRLIKEEDGRQPKEDDYVRLVCEIRANPSAMKVGWLFDDQPLSHNRSRTDIVSGNTLVFKRLTRRNRGRLQVLCRQRGREGIQSRACPEHQPRARVQGEPADHVRRVPERERDGALRGGSGAHRRHLQVGVQQHGAQALQPAARRQGGGEHGHLHARHPGRLRNPLLLGQQQHRAPAVLMLLHSHCTSMQNGQCQTPVKDAIAASSERPSASCSIYFSLKDCLLGITERESLGLNEDQELNAKKRGNR</sequence>
<dbReference type="SUPFAM" id="SSF48726">
    <property type="entry name" value="Immunoglobulin"/>
    <property type="match status" value="1"/>
</dbReference>
<dbReference type="InterPro" id="IPR036179">
    <property type="entry name" value="Ig-like_dom_sf"/>
</dbReference>
<dbReference type="PANTHER" id="PTHR23278:SF19">
    <property type="entry name" value="OBSCURIN"/>
    <property type="match status" value="1"/>
</dbReference>
<accession>A0AAV4UKR3</accession>
<dbReference type="PANTHER" id="PTHR23278">
    <property type="entry name" value="SIDESTEP PROTEIN"/>
    <property type="match status" value="1"/>
</dbReference>